<organism evidence="1 2">
    <name type="scientific">Anaeromassilibacillus senegalensis</name>
    <dbReference type="NCBI Taxonomy" id="1673717"/>
    <lineage>
        <taxon>Bacteria</taxon>
        <taxon>Bacillati</taxon>
        <taxon>Bacillota</taxon>
        <taxon>Clostridia</taxon>
        <taxon>Eubacteriales</taxon>
        <taxon>Acutalibacteraceae</taxon>
        <taxon>Anaeromassilibacillus</taxon>
    </lineage>
</organism>
<sequence>MSLLEDLQTTLAEMDIPVETGIFSDKAPEQYLVIIPLADTFDLHADNAPGVDVQEARLSLFTTGSYTAAKKKLIRLLLRDDFTITGRLYNGYETETGYHHYTVDVAKYYEMEV</sequence>
<protein>
    <recommendedName>
        <fullName evidence="3">DUF3168 domain-containing protein</fullName>
    </recommendedName>
</protein>
<dbReference type="EMBL" id="JAFBIT010000003">
    <property type="protein sequence ID" value="MCF2653001.1"/>
    <property type="molecule type" value="Genomic_DNA"/>
</dbReference>
<evidence type="ECO:0008006" key="3">
    <source>
        <dbReference type="Google" id="ProtNLM"/>
    </source>
</evidence>
<keyword evidence="2" id="KW-1185">Reference proteome</keyword>
<evidence type="ECO:0000313" key="2">
    <source>
        <dbReference type="Proteomes" id="UP001299220"/>
    </source>
</evidence>
<accession>A0ABS9CPD2</accession>
<comment type="caution">
    <text evidence="1">The sequence shown here is derived from an EMBL/GenBank/DDBJ whole genome shotgun (WGS) entry which is preliminary data.</text>
</comment>
<dbReference type="RefSeq" id="WP_235324028.1">
    <property type="nucleotide sequence ID" value="NZ_JAFBIT010000003.1"/>
</dbReference>
<name>A0ABS9CPD2_9FIRM</name>
<gene>
    <name evidence="1" type="ORF">JQM67_10345</name>
</gene>
<dbReference type="Proteomes" id="UP001299220">
    <property type="component" value="Unassembled WGS sequence"/>
</dbReference>
<evidence type="ECO:0000313" key="1">
    <source>
        <dbReference type="EMBL" id="MCF2653001.1"/>
    </source>
</evidence>
<reference evidence="1 2" key="1">
    <citation type="submission" date="2020-12" db="EMBL/GenBank/DDBJ databases">
        <title>Whole genome sequences of gut porcine anaerobes.</title>
        <authorList>
            <person name="Kubasova T."/>
            <person name="Jahodarova E."/>
            <person name="Rychlik I."/>
        </authorList>
    </citation>
    <scope>NUCLEOTIDE SEQUENCE [LARGE SCALE GENOMIC DNA]</scope>
    <source>
        <strain evidence="1 2">An867</strain>
    </source>
</reference>
<proteinExistence type="predicted"/>